<dbReference type="Pfam" id="PF00583">
    <property type="entry name" value="Acetyltransf_1"/>
    <property type="match status" value="1"/>
</dbReference>
<accession>A0ABD5X3R6</accession>
<dbReference type="PROSITE" id="PS51186">
    <property type="entry name" value="GNAT"/>
    <property type="match status" value="1"/>
</dbReference>
<feature type="domain" description="N-acetyltransferase" evidence="3">
    <location>
        <begin position="1"/>
        <end position="160"/>
    </location>
</feature>
<dbReference type="EC" id="2.3.-.-" evidence="4"/>
<dbReference type="InterPro" id="IPR050832">
    <property type="entry name" value="Bact_Acetyltransf"/>
</dbReference>
<dbReference type="InterPro" id="IPR016181">
    <property type="entry name" value="Acyl_CoA_acyltransferase"/>
</dbReference>
<organism evidence="4 5">
    <name type="scientific">Halovenus rubra</name>
    <dbReference type="NCBI Taxonomy" id="869890"/>
    <lineage>
        <taxon>Archaea</taxon>
        <taxon>Methanobacteriati</taxon>
        <taxon>Methanobacteriota</taxon>
        <taxon>Stenosarchaea group</taxon>
        <taxon>Halobacteria</taxon>
        <taxon>Halobacteriales</taxon>
        <taxon>Haloarculaceae</taxon>
        <taxon>Halovenus</taxon>
    </lineage>
</organism>
<dbReference type="InterPro" id="IPR000182">
    <property type="entry name" value="GNAT_dom"/>
</dbReference>
<dbReference type="SUPFAM" id="SSF55729">
    <property type="entry name" value="Acyl-CoA N-acyltransferases (Nat)"/>
    <property type="match status" value="1"/>
</dbReference>
<evidence type="ECO:0000313" key="4">
    <source>
        <dbReference type="EMBL" id="MFC7124513.1"/>
    </source>
</evidence>
<name>A0ABD5X3R6_9EURY</name>
<evidence type="ECO:0000256" key="1">
    <source>
        <dbReference type="ARBA" id="ARBA00022679"/>
    </source>
</evidence>
<dbReference type="Proteomes" id="UP001596414">
    <property type="component" value="Unassembled WGS sequence"/>
</dbReference>
<proteinExistence type="predicted"/>
<dbReference type="AlphaFoldDB" id="A0ABD5X3R6"/>
<dbReference type="Gene3D" id="3.40.630.30">
    <property type="match status" value="1"/>
</dbReference>
<evidence type="ECO:0000259" key="3">
    <source>
        <dbReference type="PROSITE" id="PS51186"/>
    </source>
</evidence>
<comment type="caution">
    <text evidence="4">The sequence shown here is derived from an EMBL/GenBank/DDBJ whole genome shotgun (WGS) entry which is preliminary data.</text>
</comment>
<gene>
    <name evidence="4" type="ORF">ACFQJ7_00445</name>
</gene>
<protein>
    <submittedName>
        <fullName evidence="4">GNAT family N-acetyltransferase</fullName>
        <ecNumber evidence="4">2.3.-.-</ecNumber>
    </submittedName>
</protein>
<dbReference type="GO" id="GO:0016746">
    <property type="term" value="F:acyltransferase activity"/>
    <property type="evidence" value="ECO:0007669"/>
    <property type="project" value="UniProtKB-KW"/>
</dbReference>
<dbReference type="CDD" id="cd04301">
    <property type="entry name" value="NAT_SF"/>
    <property type="match status" value="1"/>
</dbReference>
<dbReference type="PANTHER" id="PTHR43877">
    <property type="entry name" value="AMINOALKYLPHOSPHONATE N-ACETYLTRANSFERASE-RELATED-RELATED"/>
    <property type="match status" value="1"/>
</dbReference>
<dbReference type="EMBL" id="JBHSZQ010000001">
    <property type="protein sequence ID" value="MFC7124513.1"/>
    <property type="molecule type" value="Genomic_DNA"/>
</dbReference>
<keyword evidence="2 4" id="KW-0012">Acyltransferase</keyword>
<dbReference type="RefSeq" id="WP_267637772.1">
    <property type="nucleotide sequence ID" value="NZ_JAODIY010000010.1"/>
</dbReference>
<keyword evidence="1 4" id="KW-0808">Transferase</keyword>
<evidence type="ECO:0000313" key="5">
    <source>
        <dbReference type="Proteomes" id="UP001596414"/>
    </source>
</evidence>
<evidence type="ECO:0000256" key="2">
    <source>
        <dbReference type="ARBA" id="ARBA00023315"/>
    </source>
</evidence>
<sequence>MVRPYRVDDGDELWELKQAFERELGESTGGEAKAEVYNGKLDAEYRDEYLAWVTRCVEDSKRSVQVVERSGTLAGYVFILPESLAYIWDAAVLNELYLRPAYRGSGCGDELMDAALEAAREQSLPLNRLVLDVDQNNDRAQAFYERWGFDHWGEMVAREL</sequence>
<reference evidence="4 5" key="1">
    <citation type="journal article" date="2014" name="Int. J. Syst. Evol. Microbiol.">
        <title>Complete genome sequence of Corynebacterium casei LMG S-19264T (=DSM 44701T), isolated from a smear-ripened cheese.</title>
        <authorList>
            <consortium name="US DOE Joint Genome Institute (JGI-PGF)"/>
            <person name="Walter F."/>
            <person name="Albersmeier A."/>
            <person name="Kalinowski J."/>
            <person name="Ruckert C."/>
        </authorList>
    </citation>
    <scope>NUCLEOTIDE SEQUENCE [LARGE SCALE GENOMIC DNA]</scope>
    <source>
        <strain evidence="4 5">CGMCC 4.7215</strain>
    </source>
</reference>
<dbReference type="PANTHER" id="PTHR43877:SF1">
    <property type="entry name" value="ACETYLTRANSFERASE"/>
    <property type="match status" value="1"/>
</dbReference>